<evidence type="ECO:0000313" key="3">
    <source>
        <dbReference type="Proteomes" id="UP001161389"/>
    </source>
</evidence>
<keyword evidence="1" id="KW-0732">Signal</keyword>
<proteinExistence type="predicted"/>
<evidence type="ECO:0000313" key="2">
    <source>
        <dbReference type="EMBL" id="GLQ31550.1"/>
    </source>
</evidence>
<dbReference type="RefSeq" id="WP_284381203.1">
    <property type="nucleotide sequence ID" value="NZ_BSNM01000014.1"/>
</dbReference>
<sequence length="375" mass="40274">MKKQFRSYLATIAKGTTAVASTLVLGSTLMSNTAMAADNCYIMVHGHGTQGTSKAEARDSWRTSHFSEYSNSDFMSYLLGPSDNYAIVGYDSTDESGYPYWRDETAGEIARQMVSIKQGNGDGLVHDEPNTQCSSSDNFWVVSHSQGSQEMVFMAGNAVSGAPYYNTAFTASGSAKSVPYSEAFKNVLGIFTMGGAMGGTEGADRVCNGNWLDALINMAFLGKDCNPSVQWLQTNDSYLARNYIGSNLAAPIYTMGGYKSFPGIEGASAGFLTGEDDGYINLASQMGCAGSPKRNLWDDLNEYKTFFGIAYGSPIFRCNNSNKGTPRTYNMASVYTDHDAERNGGISSPSYTNIENGLSCGNGKNMSGRIASCTQ</sequence>
<reference evidence="2" key="2">
    <citation type="submission" date="2023-01" db="EMBL/GenBank/DDBJ databases">
        <title>Draft genome sequence of Litoribrevibacter albus strain NBRC 110071.</title>
        <authorList>
            <person name="Sun Q."/>
            <person name="Mori K."/>
        </authorList>
    </citation>
    <scope>NUCLEOTIDE SEQUENCE</scope>
    <source>
        <strain evidence="2">NBRC 110071</strain>
    </source>
</reference>
<organism evidence="2 3">
    <name type="scientific">Litoribrevibacter albus</name>
    <dbReference type="NCBI Taxonomy" id="1473156"/>
    <lineage>
        <taxon>Bacteria</taxon>
        <taxon>Pseudomonadati</taxon>
        <taxon>Pseudomonadota</taxon>
        <taxon>Gammaproteobacteria</taxon>
        <taxon>Oceanospirillales</taxon>
        <taxon>Oceanospirillaceae</taxon>
        <taxon>Litoribrevibacter</taxon>
    </lineage>
</organism>
<accession>A0AA37SAN8</accession>
<gene>
    <name evidence="2" type="ORF">GCM10007876_20290</name>
</gene>
<dbReference type="Proteomes" id="UP001161389">
    <property type="component" value="Unassembled WGS sequence"/>
</dbReference>
<protein>
    <submittedName>
        <fullName evidence="2">Uncharacterized protein</fullName>
    </submittedName>
</protein>
<dbReference type="EMBL" id="BSNM01000014">
    <property type="protein sequence ID" value="GLQ31550.1"/>
    <property type="molecule type" value="Genomic_DNA"/>
</dbReference>
<feature type="chain" id="PRO_5041375565" evidence="1">
    <location>
        <begin position="37"/>
        <end position="375"/>
    </location>
</feature>
<evidence type="ECO:0000256" key="1">
    <source>
        <dbReference type="SAM" id="SignalP"/>
    </source>
</evidence>
<reference evidence="2" key="1">
    <citation type="journal article" date="2014" name="Int. J. Syst. Evol. Microbiol.">
        <title>Complete genome sequence of Corynebacterium casei LMG S-19264T (=DSM 44701T), isolated from a smear-ripened cheese.</title>
        <authorList>
            <consortium name="US DOE Joint Genome Institute (JGI-PGF)"/>
            <person name="Walter F."/>
            <person name="Albersmeier A."/>
            <person name="Kalinowski J."/>
            <person name="Ruckert C."/>
        </authorList>
    </citation>
    <scope>NUCLEOTIDE SEQUENCE</scope>
    <source>
        <strain evidence="2">NBRC 110071</strain>
    </source>
</reference>
<name>A0AA37SAN8_9GAMM</name>
<keyword evidence="3" id="KW-1185">Reference proteome</keyword>
<dbReference type="AlphaFoldDB" id="A0AA37SAN8"/>
<comment type="caution">
    <text evidence="2">The sequence shown here is derived from an EMBL/GenBank/DDBJ whole genome shotgun (WGS) entry which is preliminary data.</text>
</comment>
<feature type="signal peptide" evidence="1">
    <location>
        <begin position="1"/>
        <end position="36"/>
    </location>
</feature>